<gene>
    <name evidence="3" type="ORF">AAG570_011498</name>
</gene>
<dbReference type="AlphaFoldDB" id="A0ABD0YZ01"/>
<reference evidence="3 4" key="1">
    <citation type="submission" date="2024-07" db="EMBL/GenBank/DDBJ databases">
        <title>Chromosome-level genome assembly of the water stick insect Ranatra chinensis (Heteroptera: Nepidae).</title>
        <authorList>
            <person name="Liu X."/>
        </authorList>
    </citation>
    <scope>NUCLEOTIDE SEQUENCE [LARGE SCALE GENOMIC DNA]</scope>
    <source>
        <strain evidence="3">Cailab_2021Rc</strain>
        <tissue evidence="3">Muscle</tissue>
    </source>
</reference>
<evidence type="ECO:0000313" key="4">
    <source>
        <dbReference type="Proteomes" id="UP001558652"/>
    </source>
</evidence>
<feature type="transmembrane region" description="Helical" evidence="1">
    <location>
        <begin position="127"/>
        <end position="145"/>
    </location>
</feature>
<sequence>MGCLSVLGWWLLSVTTTALVLCVGQCPGDKDCPSPPSAAILPFIVGTSIFCHCTYIRRPTIGWALVNRFYQSLTVAILSIVAYIEVWPQITFYSEKVATSFVSFIKTCESHTRLPVFKELAQPSSQFWSTLIMVLLAVAFMYLSLWELLARISTKDFETFRNRMLGPDRKELGFSDEDTLYILSNSCIL</sequence>
<dbReference type="Proteomes" id="UP001558652">
    <property type="component" value="Unassembled WGS sequence"/>
</dbReference>
<evidence type="ECO:0000256" key="2">
    <source>
        <dbReference type="SAM" id="SignalP"/>
    </source>
</evidence>
<feature type="transmembrane region" description="Helical" evidence="1">
    <location>
        <begin position="69"/>
        <end position="87"/>
    </location>
</feature>
<accession>A0ABD0YZ01</accession>
<keyword evidence="2" id="KW-0732">Signal</keyword>
<keyword evidence="1" id="KW-0472">Membrane</keyword>
<comment type="caution">
    <text evidence="3">The sequence shown here is derived from an EMBL/GenBank/DDBJ whole genome shotgun (WGS) entry which is preliminary data.</text>
</comment>
<keyword evidence="1" id="KW-0812">Transmembrane</keyword>
<feature type="signal peptide" evidence="2">
    <location>
        <begin position="1"/>
        <end position="22"/>
    </location>
</feature>
<protein>
    <submittedName>
        <fullName evidence="3">Uncharacterized protein</fullName>
    </submittedName>
</protein>
<name>A0ABD0YZ01_9HEMI</name>
<keyword evidence="4" id="KW-1185">Reference proteome</keyword>
<dbReference type="EMBL" id="JBFDAA010000006">
    <property type="protein sequence ID" value="KAL1131887.1"/>
    <property type="molecule type" value="Genomic_DNA"/>
</dbReference>
<feature type="chain" id="PRO_5044860014" evidence="2">
    <location>
        <begin position="23"/>
        <end position="189"/>
    </location>
</feature>
<feature type="transmembrane region" description="Helical" evidence="1">
    <location>
        <begin position="38"/>
        <end position="57"/>
    </location>
</feature>
<proteinExistence type="predicted"/>
<evidence type="ECO:0000313" key="3">
    <source>
        <dbReference type="EMBL" id="KAL1131887.1"/>
    </source>
</evidence>
<evidence type="ECO:0000256" key="1">
    <source>
        <dbReference type="SAM" id="Phobius"/>
    </source>
</evidence>
<keyword evidence="1" id="KW-1133">Transmembrane helix</keyword>
<organism evidence="3 4">
    <name type="scientific">Ranatra chinensis</name>
    <dbReference type="NCBI Taxonomy" id="642074"/>
    <lineage>
        <taxon>Eukaryota</taxon>
        <taxon>Metazoa</taxon>
        <taxon>Ecdysozoa</taxon>
        <taxon>Arthropoda</taxon>
        <taxon>Hexapoda</taxon>
        <taxon>Insecta</taxon>
        <taxon>Pterygota</taxon>
        <taxon>Neoptera</taxon>
        <taxon>Paraneoptera</taxon>
        <taxon>Hemiptera</taxon>
        <taxon>Heteroptera</taxon>
        <taxon>Panheteroptera</taxon>
        <taxon>Nepomorpha</taxon>
        <taxon>Nepidae</taxon>
        <taxon>Ranatrinae</taxon>
        <taxon>Ranatra</taxon>
    </lineage>
</organism>